<dbReference type="EC" id="3.4.23.36" evidence="9"/>
<dbReference type="InterPro" id="IPR001872">
    <property type="entry name" value="Peptidase_A8"/>
</dbReference>
<comment type="similarity">
    <text evidence="1 9 11">Belongs to the peptidase A8 family.</text>
</comment>
<evidence type="ECO:0000256" key="8">
    <source>
        <dbReference type="ARBA" id="ARBA00023136"/>
    </source>
</evidence>
<comment type="function">
    <text evidence="9 10">This protein specifically catalyzes the removal of signal peptides from prolipoproteins.</text>
</comment>
<dbReference type="PANTHER" id="PTHR33695:SF1">
    <property type="entry name" value="LIPOPROTEIN SIGNAL PEPTIDASE"/>
    <property type="match status" value="1"/>
</dbReference>
<dbReference type="RefSeq" id="WP_125714846.1">
    <property type="nucleotide sequence ID" value="NZ_JBHTOP010000023.1"/>
</dbReference>
<keyword evidence="13" id="KW-1185">Reference proteome</keyword>
<comment type="catalytic activity">
    <reaction evidence="9 10">
        <text>Release of signal peptides from bacterial membrane prolipoproteins. Hydrolyzes -Xaa-Yaa-Zaa-|-(S,diacylglyceryl)Cys-, in which Xaa is hydrophobic (preferably Leu), and Yaa (Ala or Ser) and Zaa (Gly or Ala) have small, neutral side chains.</text>
        <dbReference type="EC" id="3.4.23.36"/>
    </reaction>
</comment>
<dbReference type="PROSITE" id="PS00855">
    <property type="entry name" value="SPASE_II"/>
    <property type="match status" value="1"/>
</dbReference>
<feature type="active site" evidence="9">
    <location>
        <position position="113"/>
    </location>
</feature>
<protein>
    <recommendedName>
        <fullName evidence="9">Lipoprotein signal peptidase</fullName>
        <ecNumber evidence="9">3.4.23.36</ecNumber>
    </recommendedName>
    <alternativeName>
        <fullName evidence="9">Prolipoprotein signal peptidase</fullName>
    </alternativeName>
    <alternativeName>
        <fullName evidence="9">Signal peptidase II</fullName>
        <shortName evidence="9">SPase II</shortName>
    </alternativeName>
</protein>
<accession>A0ABW4JAJ5</accession>
<evidence type="ECO:0000256" key="6">
    <source>
        <dbReference type="ARBA" id="ARBA00022801"/>
    </source>
</evidence>
<evidence type="ECO:0000256" key="2">
    <source>
        <dbReference type="ARBA" id="ARBA00022475"/>
    </source>
</evidence>
<keyword evidence="6 9" id="KW-0378">Hydrolase</keyword>
<evidence type="ECO:0000256" key="11">
    <source>
        <dbReference type="RuleBase" id="RU004181"/>
    </source>
</evidence>
<evidence type="ECO:0000313" key="12">
    <source>
        <dbReference type="EMBL" id="MFD1672235.1"/>
    </source>
</evidence>
<dbReference type="HAMAP" id="MF_00161">
    <property type="entry name" value="LspA"/>
    <property type="match status" value="1"/>
</dbReference>
<feature type="transmembrane region" description="Helical" evidence="9">
    <location>
        <begin position="60"/>
        <end position="78"/>
    </location>
</feature>
<dbReference type="EMBL" id="JBHTOP010000023">
    <property type="protein sequence ID" value="MFD1672235.1"/>
    <property type="molecule type" value="Genomic_DNA"/>
</dbReference>
<evidence type="ECO:0000256" key="10">
    <source>
        <dbReference type="RuleBase" id="RU000594"/>
    </source>
</evidence>
<dbReference type="Proteomes" id="UP001597267">
    <property type="component" value="Unassembled WGS sequence"/>
</dbReference>
<feature type="transmembrane region" description="Helical" evidence="9">
    <location>
        <begin position="123"/>
        <end position="146"/>
    </location>
</feature>
<dbReference type="GO" id="GO:0004190">
    <property type="term" value="F:aspartic-type endopeptidase activity"/>
    <property type="evidence" value="ECO:0007669"/>
    <property type="project" value="UniProtKB-EC"/>
</dbReference>
<evidence type="ECO:0000256" key="1">
    <source>
        <dbReference type="ARBA" id="ARBA00006139"/>
    </source>
</evidence>
<evidence type="ECO:0000256" key="5">
    <source>
        <dbReference type="ARBA" id="ARBA00022750"/>
    </source>
</evidence>
<keyword evidence="2 9" id="KW-1003">Cell membrane</keyword>
<comment type="caution">
    <text evidence="12">The sequence shown here is derived from an EMBL/GenBank/DDBJ whole genome shotgun (WGS) entry which is preliminary data.</text>
</comment>
<evidence type="ECO:0000256" key="7">
    <source>
        <dbReference type="ARBA" id="ARBA00022989"/>
    </source>
</evidence>
<keyword evidence="7 9" id="KW-1133">Transmembrane helix</keyword>
<name>A0ABW4JAJ5_9LACO</name>
<proteinExistence type="inferred from homology"/>
<evidence type="ECO:0000256" key="9">
    <source>
        <dbReference type="HAMAP-Rule" id="MF_00161"/>
    </source>
</evidence>
<keyword evidence="3 9" id="KW-0645">Protease</keyword>
<feature type="active site" evidence="9">
    <location>
        <position position="129"/>
    </location>
</feature>
<dbReference type="PANTHER" id="PTHR33695">
    <property type="entry name" value="LIPOPROTEIN SIGNAL PEPTIDASE"/>
    <property type="match status" value="1"/>
</dbReference>
<gene>
    <name evidence="9 12" type="primary">lspA</name>
    <name evidence="12" type="ORF">ACFQ5M_09015</name>
</gene>
<reference evidence="13" key="1">
    <citation type="journal article" date="2019" name="Int. J. Syst. Evol. Microbiol.">
        <title>The Global Catalogue of Microorganisms (GCM) 10K type strain sequencing project: providing services to taxonomists for standard genome sequencing and annotation.</title>
        <authorList>
            <consortium name="The Broad Institute Genomics Platform"/>
            <consortium name="The Broad Institute Genome Sequencing Center for Infectious Disease"/>
            <person name="Wu L."/>
            <person name="Ma J."/>
        </authorList>
    </citation>
    <scope>NUCLEOTIDE SEQUENCE [LARGE SCALE GENOMIC DNA]</scope>
    <source>
        <strain evidence="13">CCM 8896</strain>
    </source>
</reference>
<keyword evidence="4 9" id="KW-0812">Transmembrane</keyword>
<sequence length="151" mass="17119">MLVLWLAIAGVAVLLDQLVKHWIVANLVVGQTQALMPKLMDLLYVRNYGAAWSILQGKTWFFYIVTTIATIVILYLLIRKKEVHPLFKISLSLLLGGALGNLIDRIHLGYVVDMFQLKFINFPIFNVADTFVTIGVILLFIDLIFLDKESI</sequence>
<dbReference type="PRINTS" id="PR00781">
    <property type="entry name" value="LIPOSIGPTASE"/>
</dbReference>
<evidence type="ECO:0000256" key="3">
    <source>
        <dbReference type="ARBA" id="ARBA00022670"/>
    </source>
</evidence>
<keyword evidence="8 9" id="KW-0472">Membrane</keyword>
<evidence type="ECO:0000313" key="13">
    <source>
        <dbReference type="Proteomes" id="UP001597267"/>
    </source>
</evidence>
<keyword evidence="5 9" id="KW-0064">Aspartyl protease</keyword>
<comment type="caution">
    <text evidence="9">Lacks conserved residue(s) required for the propagation of feature annotation.</text>
</comment>
<comment type="subcellular location">
    <subcellularLocation>
        <location evidence="9">Cell membrane</location>
        <topology evidence="9">Multi-pass membrane protein</topology>
    </subcellularLocation>
</comment>
<evidence type="ECO:0000256" key="4">
    <source>
        <dbReference type="ARBA" id="ARBA00022692"/>
    </source>
</evidence>
<organism evidence="12 13">
    <name type="scientific">Agrilactobacillus yilanensis</name>
    <dbReference type="NCBI Taxonomy" id="2485997"/>
    <lineage>
        <taxon>Bacteria</taxon>
        <taxon>Bacillati</taxon>
        <taxon>Bacillota</taxon>
        <taxon>Bacilli</taxon>
        <taxon>Lactobacillales</taxon>
        <taxon>Lactobacillaceae</taxon>
        <taxon>Agrilactobacillus</taxon>
    </lineage>
</organism>
<comment type="pathway">
    <text evidence="9">Protein modification; lipoprotein biosynthesis (signal peptide cleavage).</text>
</comment>
<dbReference type="Pfam" id="PF01252">
    <property type="entry name" value="Peptidase_A8"/>
    <property type="match status" value="1"/>
</dbReference>
<dbReference type="NCBIfam" id="TIGR00077">
    <property type="entry name" value="lspA"/>
    <property type="match status" value="1"/>
</dbReference>